<protein>
    <submittedName>
        <fullName evidence="1">Uncharacterized protein</fullName>
    </submittedName>
</protein>
<proteinExistence type="predicted"/>
<dbReference type="Proteomes" id="UP001152622">
    <property type="component" value="Chromosome 1"/>
</dbReference>
<evidence type="ECO:0000313" key="1">
    <source>
        <dbReference type="EMBL" id="KAJ8383208.1"/>
    </source>
</evidence>
<dbReference type="AlphaFoldDB" id="A0A9Q1GH72"/>
<dbReference type="EMBL" id="JAINUF010000001">
    <property type="protein sequence ID" value="KAJ8383208.1"/>
    <property type="molecule type" value="Genomic_DNA"/>
</dbReference>
<evidence type="ECO:0000313" key="2">
    <source>
        <dbReference type="Proteomes" id="UP001152622"/>
    </source>
</evidence>
<accession>A0A9Q1GH72</accession>
<keyword evidence="2" id="KW-1185">Reference proteome</keyword>
<name>A0A9Q1GH72_SYNKA</name>
<gene>
    <name evidence="1" type="ORF">SKAU_G00039860</name>
</gene>
<organism evidence="1 2">
    <name type="scientific">Synaphobranchus kaupii</name>
    <name type="common">Kaup's arrowtooth eel</name>
    <dbReference type="NCBI Taxonomy" id="118154"/>
    <lineage>
        <taxon>Eukaryota</taxon>
        <taxon>Metazoa</taxon>
        <taxon>Chordata</taxon>
        <taxon>Craniata</taxon>
        <taxon>Vertebrata</taxon>
        <taxon>Euteleostomi</taxon>
        <taxon>Actinopterygii</taxon>
        <taxon>Neopterygii</taxon>
        <taxon>Teleostei</taxon>
        <taxon>Anguilliformes</taxon>
        <taxon>Synaphobranchidae</taxon>
        <taxon>Synaphobranchus</taxon>
    </lineage>
</organism>
<comment type="caution">
    <text evidence="1">The sequence shown here is derived from an EMBL/GenBank/DDBJ whole genome shotgun (WGS) entry which is preliminary data.</text>
</comment>
<sequence>MGYSRSCPSPRTPPPCQGHFLWAHSVPQHSLRLPAPSSNAEDRRCREGGLSVTRSEPHVSAALTPGELWECAVFRRVRFVLGYGAAARRVCARSKAESPLG</sequence>
<reference evidence="1" key="1">
    <citation type="journal article" date="2023" name="Science">
        <title>Genome structures resolve the early diversification of teleost fishes.</title>
        <authorList>
            <person name="Parey E."/>
            <person name="Louis A."/>
            <person name="Montfort J."/>
            <person name="Bouchez O."/>
            <person name="Roques C."/>
            <person name="Iampietro C."/>
            <person name="Lluch J."/>
            <person name="Castinel A."/>
            <person name="Donnadieu C."/>
            <person name="Desvignes T."/>
            <person name="Floi Bucao C."/>
            <person name="Jouanno E."/>
            <person name="Wen M."/>
            <person name="Mejri S."/>
            <person name="Dirks R."/>
            <person name="Jansen H."/>
            <person name="Henkel C."/>
            <person name="Chen W.J."/>
            <person name="Zahm M."/>
            <person name="Cabau C."/>
            <person name="Klopp C."/>
            <person name="Thompson A.W."/>
            <person name="Robinson-Rechavi M."/>
            <person name="Braasch I."/>
            <person name="Lecointre G."/>
            <person name="Bobe J."/>
            <person name="Postlethwait J.H."/>
            <person name="Berthelot C."/>
            <person name="Roest Crollius H."/>
            <person name="Guiguen Y."/>
        </authorList>
    </citation>
    <scope>NUCLEOTIDE SEQUENCE</scope>
    <source>
        <strain evidence="1">WJC10195</strain>
    </source>
</reference>